<dbReference type="Pfam" id="PF00071">
    <property type="entry name" value="Ras"/>
    <property type="match status" value="1"/>
</dbReference>
<comment type="catalytic activity">
    <reaction evidence="1">
        <text>[protein]-peptidylproline (omega=180) = [protein]-peptidylproline (omega=0)</text>
        <dbReference type="Rhea" id="RHEA:16237"/>
        <dbReference type="Rhea" id="RHEA-COMP:10747"/>
        <dbReference type="Rhea" id="RHEA-COMP:10748"/>
        <dbReference type="ChEBI" id="CHEBI:83833"/>
        <dbReference type="ChEBI" id="CHEBI:83834"/>
        <dbReference type="EC" id="5.2.1.8"/>
    </reaction>
</comment>
<dbReference type="PRINTS" id="PR00153">
    <property type="entry name" value="CSAPPISMRASE"/>
</dbReference>
<dbReference type="PANTHER" id="PTHR11071:SF561">
    <property type="entry name" value="PEPTIDYL-PROLYL CIS-TRANS ISOMERASE D-RELATED"/>
    <property type="match status" value="1"/>
</dbReference>
<dbReference type="InterPro" id="IPR027417">
    <property type="entry name" value="P-loop_NTPase"/>
</dbReference>
<organism evidence="6 7">
    <name type="scientific">Teladorsagia circumcincta</name>
    <name type="common">Brown stomach worm</name>
    <name type="synonym">Ostertagia circumcincta</name>
    <dbReference type="NCBI Taxonomy" id="45464"/>
    <lineage>
        <taxon>Eukaryota</taxon>
        <taxon>Metazoa</taxon>
        <taxon>Ecdysozoa</taxon>
        <taxon>Nematoda</taxon>
        <taxon>Chromadorea</taxon>
        <taxon>Rhabditida</taxon>
        <taxon>Rhabditina</taxon>
        <taxon>Rhabditomorpha</taxon>
        <taxon>Strongyloidea</taxon>
        <taxon>Trichostrongylidae</taxon>
        <taxon>Teladorsagia</taxon>
    </lineage>
</organism>
<dbReference type="InterPro" id="IPR029000">
    <property type="entry name" value="Cyclophilin-like_dom_sf"/>
</dbReference>
<dbReference type="FunFam" id="2.40.100.10:FF:000025">
    <property type="entry name" value="Peptidyl-prolyl cis-trans isomerase CYP19-2"/>
    <property type="match status" value="1"/>
</dbReference>
<dbReference type="NCBIfam" id="TIGR00231">
    <property type="entry name" value="small_GTP"/>
    <property type="match status" value="1"/>
</dbReference>
<dbReference type="GO" id="GO:0006457">
    <property type="term" value="P:protein folding"/>
    <property type="evidence" value="ECO:0007669"/>
    <property type="project" value="InterPro"/>
</dbReference>
<evidence type="ECO:0000313" key="7">
    <source>
        <dbReference type="Proteomes" id="UP000230423"/>
    </source>
</evidence>
<evidence type="ECO:0000256" key="1">
    <source>
        <dbReference type="ARBA" id="ARBA00000971"/>
    </source>
</evidence>
<dbReference type="GO" id="GO:0016018">
    <property type="term" value="F:cyclosporin A binding"/>
    <property type="evidence" value="ECO:0007669"/>
    <property type="project" value="TreeGrafter"/>
</dbReference>
<dbReference type="GO" id="GO:0005525">
    <property type="term" value="F:GTP binding"/>
    <property type="evidence" value="ECO:0007669"/>
    <property type="project" value="InterPro"/>
</dbReference>
<dbReference type="EMBL" id="KZ345063">
    <property type="protein sequence ID" value="PIO76302.1"/>
    <property type="molecule type" value="Genomic_DNA"/>
</dbReference>
<name>A0A2G9V2V9_TELCI</name>
<dbReference type="Proteomes" id="UP000230423">
    <property type="component" value="Unassembled WGS sequence"/>
</dbReference>
<gene>
    <name evidence="6" type="ORF">TELCIR_01639</name>
</gene>
<dbReference type="EC" id="5.2.1.8" evidence="2"/>
<dbReference type="SUPFAM" id="SSF50891">
    <property type="entry name" value="Cyclophilin-like"/>
    <property type="match status" value="1"/>
</dbReference>
<dbReference type="InterPro" id="IPR020892">
    <property type="entry name" value="Cyclophilin-type_PPIase_CS"/>
</dbReference>
<dbReference type="OrthoDB" id="193499at2759"/>
<evidence type="ECO:0000259" key="5">
    <source>
        <dbReference type="PROSITE" id="PS50072"/>
    </source>
</evidence>
<dbReference type="GO" id="GO:0003924">
    <property type="term" value="F:GTPase activity"/>
    <property type="evidence" value="ECO:0007669"/>
    <property type="project" value="InterPro"/>
</dbReference>
<sequence>MSDYDKYAEQLRHPDNPIVFMEMTAGGAPLGTIVMELFADVTPRTAENFRQFCTGEFRKDGVPVGYKNSQFHRVIKDFMIQGGDFVNGDGTGMMSIYGAKFRDENFILEHSGPGILSMANAGTDTNGCQFFITCAKTDFLDKKHVVFGKSSMLMRYVENKFSPRHISTIQASFQSKQVEVDGCHVTLNIWDTAGQEKYHALGPIYYRGSQGALLIFDITDQRSFERAKVWLKELQRALGDSAVLMIIGNKLDLARNRTVTLEEAQEYASSAGAMYEETSAKENIGIENAFEKLCKAMIVLARDSSRNRVDGVARGRRIELVDDEPTRNRGKCCK</sequence>
<dbReference type="InterPro" id="IPR001806">
    <property type="entry name" value="Small_GTPase"/>
</dbReference>
<dbReference type="SMART" id="SM00175">
    <property type="entry name" value="RAB"/>
    <property type="match status" value="1"/>
</dbReference>
<reference evidence="6 7" key="1">
    <citation type="submission" date="2015-09" db="EMBL/GenBank/DDBJ databases">
        <title>Draft genome of the parasitic nematode Teladorsagia circumcincta isolate WARC Sus (inbred).</title>
        <authorList>
            <person name="Mitreva M."/>
        </authorList>
    </citation>
    <scope>NUCLEOTIDE SEQUENCE [LARGE SCALE GENOMIC DNA]</scope>
    <source>
        <strain evidence="6 7">S</strain>
    </source>
</reference>
<dbReference type="GO" id="GO:0003755">
    <property type="term" value="F:peptidyl-prolyl cis-trans isomerase activity"/>
    <property type="evidence" value="ECO:0007669"/>
    <property type="project" value="UniProtKB-KW"/>
</dbReference>
<protein>
    <recommendedName>
        <fullName evidence="2">peptidylprolyl isomerase</fullName>
        <ecNumber evidence="2">5.2.1.8</ecNumber>
    </recommendedName>
</protein>
<dbReference type="PROSITE" id="PS50072">
    <property type="entry name" value="CSA_PPIASE_2"/>
    <property type="match status" value="1"/>
</dbReference>
<evidence type="ECO:0000256" key="2">
    <source>
        <dbReference type="ARBA" id="ARBA00013194"/>
    </source>
</evidence>
<proteinExistence type="predicted"/>
<keyword evidence="4" id="KW-0413">Isomerase</keyword>
<dbReference type="PROSITE" id="PS51421">
    <property type="entry name" value="RAS"/>
    <property type="match status" value="1"/>
</dbReference>
<dbReference type="GO" id="GO:0005737">
    <property type="term" value="C:cytoplasm"/>
    <property type="evidence" value="ECO:0007669"/>
    <property type="project" value="TreeGrafter"/>
</dbReference>
<dbReference type="InterPro" id="IPR002130">
    <property type="entry name" value="Cyclophilin-type_PPIase_dom"/>
</dbReference>
<evidence type="ECO:0000256" key="4">
    <source>
        <dbReference type="ARBA" id="ARBA00023235"/>
    </source>
</evidence>
<dbReference type="Gene3D" id="3.40.50.300">
    <property type="entry name" value="P-loop containing nucleotide triphosphate hydrolases"/>
    <property type="match status" value="1"/>
</dbReference>
<feature type="domain" description="PPIase cyclophilin-type" evidence="5">
    <location>
        <begin position="20"/>
        <end position="185"/>
    </location>
</feature>
<dbReference type="SMART" id="SM00176">
    <property type="entry name" value="RAN"/>
    <property type="match status" value="1"/>
</dbReference>
<dbReference type="PROSITE" id="PS00170">
    <property type="entry name" value="CSA_PPIASE_1"/>
    <property type="match status" value="1"/>
</dbReference>
<keyword evidence="3" id="KW-0697">Rotamase</keyword>
<evidence type="ECO:0000256" key="3">
    <source>
        <dbReference type="ARBA" id="ARBA00023110"/>
    </source>
</evidence>
<evidence type="ECO:0000313" key="6">
    <source>
        <dbReference type="EMBL" id="PIO76302.1"/>
    </source>
</evidence>
<accession>A0A2G9V2V9</accession>
<dbReference type="FunFam" id="3.40.50.300:FF:000808">
    <property type="entry name" value="Small GTP-binding protein, putative"/>
    <property type="match status" value="1"/>
</dbReference>
<dbReference type="PANTHER" id="PTHR11071">
    <property type="entry name" value="PEPTIDYL-PROLYL CIS-TRANS ISOMERASE"/>
    <property type="match status" value="1"/>
</dbReference>
<dbReference type="InterPro" id="IPR005225">
    <property type="entry name" value="Small_GTP-bd"/>
</dbReference>
<dbReference type="SMART" id="SM00173">
    <property type="entry name" value="RAS"/>
    <property type="match status" value="1"/>
</dbReference>
<dbReference type="SMART" id="SM00174">
    <property type="entry name" value="RHO"/>
    <property type="match status" value="1"/>
</dbReference>
<dbReference type="SUPFAM" id="SSF52540">
    <property type="entry name" value="P-loop containing nucleoside triphosphate hydrolases"/>
    <property type="match status" value="1"/>
</dbReference>
<keyword evidence="7" id="KW-1185">Reference proteome</keyword>
<dbReference type="AlphaFoldDB" id="A0A2G9V2V9"/>
<dbReference type="Gene3D" id="2.40.100.10">
    <property type="entry name" value="Cyclophilin-like"/>
    <property type="match status" value="1"/>
</dbReference>
<dbReference type="PROSITE" id="PS51419">
    <property type="entry name" value="RAB"/>
    <property type="match status" value="1"/>
</dbReference>